<evidence type="ECO:0000313" key="8">
    <source>
        <dbReference type="Proteomes" id="UP000677305"/>
    </source>
</evidence>
<dbReference type="AlphaFoldDB" id="A0A8J8MDA4"/>
<keyword evidence="8" id="KW-1185">Reference proteome</keyword>
<keyword evidence="4" id="KW-0808">Transferase</keyword>
<dbReference type="GO" id="GO:0032259">
    <property type="term" value="P:methylation"/>
    <property type="evidence" value="ECO:0007669"/>
    <property type="project" value="UniProtKB-KW"/>
</dbReference>
<dbReference type="EMBL" id="CP058561">
    <property type="protein sequence ID" value="QUH30560.1"/>
    <property type="molecule type" value="Genomic_DNA"/>
</dbReference>
<dbReference type="InterPro" id="IPR050714">
    <property type="entry name" value="Cobalamin_biosynth_MTase"/>
</dbReference>
<dbReference type="RefSeq" id="WP_212690713.1">
    <property type="nucleotide sequence ID" value="NZ_CP058561.1"/>
</dbReference>
<protein>
    <submittedName>
        <fullName evidence="7">Precorrin-6Y C5,15-methyltransferase (Decarboxylating) subunit CbiT</fullName>
    </submittedName>
</protein>
<dbReference type="PANTHER" id="PTHR43182:SF1">
    <property type="entry name" value="COBALT-PRECORRIN-7 C(5)-METHYLTRANSFERASE"/>
    <property type="match status" value="1"/>
</dbReference>
<dbReference type="KEGG" id="vgu:HYG85_17245"/>
<evidence type="ECO:0000256" key="1">
    <source>
        <dbReference type="ARBA" id="ARBA00004953"/>
    </source>
</evidence>
<feature type="domain" description="Methyltransferase" evidence="6">
    <location>
        <begin position="39"/>
        <end position="143"/>
    </location>
</feature>
<dbReference type="InterPro" id="IPR014008">
    <property type="entry name" value="Cbl_synth_MTase_CbiT"/>
</dbReference>
<evidence type="ECO:0000313" key="7">
    <source>
        <dbReference type="EMBL" id="QUH30560.1"/>
    </source>
</evidence>
<evidence type="ECO:0000256" key="4">
    <source>
        <dbReference type="ARBA" id="ARBA00022679"/>
    </source>
</evidence>
<evidence type="ECO:0000256" key="3">
    <source>
        <dbReference type="ARBA" id="ARBA00022603"/>
    </source>
</evidence>
<dbReference type="GO" id="GO:0009236">
    <property type="term" value="P:cobalamin biosynthetic process"/>
    <property type="evidence" value="ECO:0007669"/>
    <property type="project" value="UniProtKB-UniPathway"/>
</dbReference>
<name>A0A8J8MDA4_9FIRM</name>
<dbReference type="InterPro" id="IPR025714">
    <property type="entry name" value="Methyltranfer_dom"/>
</dbReference>
<dbReference type="Gene3D" id="3.40.50.150">
    <property type="entry name" value="Vaccinia Virus protein VP39"/>
    <property type="match status" value="1"/>
</dbReference>
<comment type="pathway">
    <text evidence="1">Cofactor biosynthesis; adenosylcobalamin biosynthesis.</text>
</comment>
<keyword evidence="3" id="KW-0489">Methyltransferase</keyword>
<evidence type="ECO:0000256" key="5">
    <source>
        <dbReference type="ARBA" id="ARBA00022691"/>
    </source>
</evidence>
<dbReference type="Pfam" id="PF13847">
    <property type="entry name" value="Methyltransf_31"/>
    <property type="match status" value="1"/>
</dbReference>
<sequence length="193" mass="21207">MKINKKYMFGIPDDEFIRDKVPMTKSEVRAITVSKLRLNSNSHVLDIGCGTGSITVECGLICSEGEVTAIDQKTEAVKLTEKNVKKFGLENVQIVEGAAPKDIPRKYYDSIFLGGGSRKIDEIIDFVLNHLKSGGVFVANTILLDSTYKILSALEGRFMDIDVALVQVAKGHQLGGWMMKANNPIYVISAKLP</sequence>
<evidence type="ECO:0000256" key="2">
    <source>
        <dbReference type="ARBA" id="ARBA00022573"/>
    </source>
</evidence>
<gene>
    <name evidence="7" type="primary">cbiT</name>
    <name evidence="7" type="ORF">HYG85_17245</name>
</gene>
<organism evidence="7 8">
    <name type="scientific">Vallitalea guaymasensis</name>
    <dbReference type="NCBI Taxonomy" id="1185412"/>
    <lineage>
        <taxon>Bacteria</taxon>
        <taxon>Bacillati</taxon>
        <taxon>Bacillota</taxon>
        <taxon>Clostridia</taxon>
        <taxon>Lachnospirales</taxon>
        <taxon>Vallitaleaceae</taxon>
        <taxon>Vallitalea</taxon>
    </lineage>
</organism>
<dbReference type="CDD" id="cd02440">
    <property type="entry name" value="AdoMet_MTases"/>
    <property type="match status" value="1"/>
</dbReference>
<reference evidence="7 8" key="1">
    <citation type="submission" date="2020-07" db="EMBL/GenBank/DDBJ databases">
        <title>Vallitalea guaymasensis genome.</title>
        <authorList>
            <person name="Postec A."/>
        </authorList>
    </citation>
    <scope>NUCLEOTIDE SEQUENCE [LARGE SCALE GENOMIC DNA]</scope>
    <source>
        <strain evidence="7 8">Ra1766G1</strain>
    </source>
</reference>
<evidence type="ECO:0000259" key="6">
    <source>
        <dbReference type="Pfam" id="PF13847"/>
    </source>
</evidence>
<dbReference type="UniPathway" id="UPA00148"/>
<dbReference type="Proteomes" id="UP000677305">
    <property type="component" value="Chromosome"/>
</dbReference>
<keyword evidence="5" id="KW-0949">S-adenosyl-L-methionine</keyword>
<dbReference type="GO" id="GO:0008276">
    <property type="term" value="F:protein methyltransferase activity"/>
    <property type="evidence" value="ECO:0007669"/>
    <property type="project" value="InterPro"/>
</dbReference>
<dbReference type="InterPro" id="IPR029063">
    <property type="entry name" value="SAM-dependent_MTases_sf"/>
</dbReference>
<accession>A0A8J8MDA4</accession>
<dbReference type="SUPFAM" id="SSF53335">
    <property type="entry name" value="S-adenosyl-L-methionine-dependent methyltransferases"/>
    <property type="match status" value="1"/>
</dbReference>
<dbReference type="NCBIfam" id="TIGR02469">
    <property type="entry name" value="CbiT"/>
    <property type="match status" value="1"/>
</dbReference>
<proteinExistence type="predicted"/>
<dbReference type="PANTHER" id="PTHR43182">
    <property type="entry name" value="COBALT-PRECORRIN-6B C(15)-METHYLTRANSFERASE (DECARBOXYLATING)"/>
    <property type="match status" value="1"/>
</dbReference>
<keyword evidence="2" id="KW-0169">Cobalamin biosynthesis</keyword>